<dbReference type="OrthoDB" id="5985073at2759"/>
<reference evidence="11" key="1">
    <citation type="submission" date="2020-07" db="EMBL/GenBank/DDBJ databases">
        <title>Genome sequence and genetic diversity analysis of an under-domesticated orphan crop, white fonio (Digitaria exilis).</title>
        <authorList>
            <person name="Bennetzen J.L."/>
            <person name="Chen S."/>
            <person name="Ma X."/>
            <person name="Wang X."/>
            <person name="Yssel A.E.J."/>
            <person name="Chaluvadi S.R."/>
            <person name="Johnson M."/>
            <person name="Gangashetty P."/>
            <person name="Hamidou F."/>
            <person name="Sanogo M.D."/>
            <person name="Zwaenepoel A."/>
            <person name="Wallace J."/>
            <person name="Van De Peer Y."/>
            <person name="Van Deynze A."/>
        </authorList>
    </citation>
    <scope>NUCLEOTIDE SEQUENCE</scope>
    <source>
        <tissue evidence="11">Leaves</tissue>
    </source>
</reference>
<dbReference type="GO" id="GO:0000272">
    <property type="term" value="P:polysaccharide catabolic process"/>
    <property type="evidence" value="ECO:0007669"/>
    <property type="project" value="UniProtKB-KW"/>
</dbReference>
<evidence type="ECO:0000256" key="8">
    <source>
        <dbReference type="SAM" id="SignalP"/>
    </source>
</evidence>
<gene>
    <name evidence="11" type="ORF">HU200_009617</name>
</gene>
<evidence type="ECO:0000313" key="12">
    <source>
        <dbReference type="Proteomes" id="UP000636709"/>
    </source>
</evidence>
<dbReference type="InterPro" id="IPR000726">
    <property type="entry name" value="Glyco_hydro_19_cat"/>
</dbReference>
<dbReference type="PANTHER" id="PTHR22595">
    <property type="entry name" value="CHITINASE-RELATED"/>
    <property type="match status" value="1"/>
</dbReference>
<dbReference type="EMBL" id="JACEFO010000649">
    <property type="protein sequence ID" value="KAF8762298.1"/>
    <property type="molecule type" value="Genomic_DNA"/>
</dbReference>
<dbReference type="PROSITE" id="PS00774">
    <property type="entry name" value="CHITINASE_19_2"/>
    <property type="match status" value="1"/>
</dbReference>
<comment type="caution">
    <text evidence="11">The sequence shown here is derived from an EMBL/GenBank/DDBJ whole genome shotgun (WGS) entry which is preliminary data.</text>
</comment>
<comment type="catalytic activity">
    <reaction evidence="1">
        <text>Random endo-hydrolysis of N-acetyl-beta-D-glucosaminide (1-&gt;4)-beta-linkages in chitin and chitodextrins.</text>
        <dbReference type="EC" id="3.2.1.14"/>
    </reaction>
</comment>
<dbReference type="GO" id="GO:0016998">
    <property type="term" value="P:cell wall macromolecule catabolic process"/>
    <property type="evidence" value="ECO:0007669"/>
    <property type="project" value="InterPro"/>
</dbReference>
<dbReference type="CDD" id="cd00325">
    <property type="entry name" value="chitinase_GH19"/>
    <property type="match status" value="1"/>
</dbReference>
<feature type="signal peptide" evidence="8">
    <location>
        <begin position="1"/>
        <end position="24"/>
    </location>
</feature>
<dbReference type="AlphaFoldDB" id="A0A835KQP1"/>
<keyword evidence="3 8" id="KW-0732">Signal</keyword>
<dbReference type="Proteomes" id="UP000636709">
    <property type="component" value="Unassembled WGS sequence"/>
</dbReference>
<feature type="domain" description="Glycoside hydrolase family 19 catalytic" evidence="9">
    <location>
        <begin position="50"/>
        <end position="72"/>
    </location>
</feature>
<dbReference type="GO" id="GO:0050832">
    <property type="term" value="P:defense response to fungus"/>
    <property type="evidence" value="ECO:0007669"/>
    <property type="project" value="TreeGrafter"/>
</dbReference>
<keyword evidence="5" id="KW-0119">Carbohydrate metabolism</keyword>
<protein>
    <recommendedName>
        <fullName evidence="2">chitinase</fullName>
        <ecNumber evidence="2">3.2.1.14</ecNumber>
    </recommendedName>
</protein>
<evidence type="ECO:0000256" key="6">
    <source>
        <dbReference type="ARBA" id="ARBA00023295"/>
    </source>
</evidence>
<dbReference type="InterPro" id="IPR023346">
    <property type="entry name" value="Lysozyme-like_dom_sf"/>
</dbReference>
<evidence type="ECO:0000313" key="11">
    <source>
        <dbReference type="EMBL" id="KAF8762298.1"/>
    </source>
</evidence>
<feature type="domain" description="Glycoside hydrolase family 19 catalytic" evidence="10">
    <location>
        <begin position="126"/>
        <end position="136"/>
    </location>
</feature>
<keyword evidence="12" id="KW-1185">Reference proteome</keyword>
<dbReference type="PANTHER" id="PTHR22595:SF171">
    <property type="entry name" value="BASIC ENDOCHITINASE B"/>
    <property type="match status" value="1"/>
</dbReference>
<sequence length="212" mass="23179">MVARFFVLVAVAQLVAMATRGVAAQMSGVGKIISESLFNSMLPNRDNASCPAKGFYTYEAFITAASAFPEFGTSGSPELMKRELAAFFGQTSQETTGQLWNYKAAGNALGVDLVSNPDLVSTDPVISFKTAIWFWMTANPPMASCHDVILCPRISSCHCHHRLRRNKKSHKKLQRHNEVGERRIRSCLQMYASCRYNGATNGGGGQEVHAPS</sequence>
<dbReference type="EC" id="3.2.1.14" evidence="2"/>
<feature type="chain" id="PRO_5032728139" description="chitinase" evidence="8">
    <location>
        <begin position="25"/>
        <end position="212"/>
    </location>
</feature>
<dbReference type="Gene3D" id="1.10.530.10">
    <property type="match status" value="1"/>
</dbReference>
<evidence type="ECO:0000256" key="3">
    <source>
        <dbReference type="ARBA" id="ARBA00022729"/>
    </source>
</evidence>
<keyword evidence="7" id="KW-0624">Polysaccharide degradation</keyword>
<name>A0A835KQP1_9POAL</name>
<proteinExistence type="predicted"/>
<organism evidence="11 12">
    <name type="scientific">Digitaria exilis</name>
    <dbReference type="NCBI Taxonomy" id="1010633"/>
    <lineage>
        <taxon>Eukaryota</taxon>
        <taxon>Viridiplantae</taxon>
        <taxon>Streptophyta</taxon>
        <taxon>Embryophyta</taxon>
        <taxon>Tracheophyta</taxon>
        <taxon>Spermatophyta</taxon>
        <taxon>Magnoliopsida</taxon>
        <taxon>Liliopsida</taxon>
        <taxon>Poales</taxon>
        <taxon>Poaceae</taxon>
        <taxon>PACMAD clade</taxon>
        <taxon>Panicoideae</taxon>
        <taxon>Panicodae</taxon>
        <taxon>Paniceae</taxon>
        <taxon>Anthephorinae</taxon>
        <taxon>Digitaria</taxon>
    </lineage>
</organism>
<evidence type="ECO:0000259" key="10">
    <source>
        <dbReference type="PROSITE" id="PS00774"/>
    </source>
</evidence>
<dbReference type="SUPFAM" id="SSF53955">
    <property type="entry name" value="Lysozyme-like"/>
    <property type="match status" value="1"/>
</dbReference>
<evidence type="ECO:0000259" key="9">
    <source>
        <dbReference type="PROSITE" id="PS00773"/>
    </source>
</evidence>
<evidence type="ECO:0000256" key="1">
    <source>
        <dbReference type="ARBA" id="ARBA00000822"/>
    </source>
</evidence>
<evidence type="ECO:0000256" key="2">
    <source>
        <dbReference type="ARBA" id="ARBA00012729"/>
    </source>
</evidence>
<dbReference type="GO" id="GO:0006032">
    <property type="term" value="P:chitin catabolic process"/>
    <property type="evidence" value="ECO:0007669"/>
    <property type="project" value="InterPro"/>
</dbReference>
<evidence type="ECO:0000256" key="5">
    <source>
        <dbReference type="ARBA" id="ARBA00023277"/>
    </source>
</evidence>
<keyword evidence="6" id="KW-0326">Glycosidase</keyword>
<accession>A0A835KQP1</accession>
<keyword evidence="4" id="KW-0378">Hydrolase</keyword>
<evidence type="ECO:0000256" key="4">
    <source>
        <dbReference type="ARBA" id="ARBA00022801"/>
    </source>
</evidence>
<dbReference type="PROSITE" id="PS00773">
    <property type="entry name" value="CHITINASE_19_1"/>
    <property type="match status" value="1"/>
</dbReference>
<evidence type="ECO:0000256" key="7">
    <source>
        <dbReference type="ARBA" id="ARBA00023326"/>
    </source>
</evidence>
<dbReference type="GO" id="GO:0008843">
    <property type="term" value="F:endochitinase activity"/>
    <property type="evidence" value="ECO:0007669"/>
    <property type="project" value="UniProtKB-EC"/>
</dbReference>
<dbReference type="Pfam" id="PF00182">
    <property type="entry name" value="Glyco_hydro_19"/>
    <property type="match status" value="2"/>
</dbReference>